<protein>
    <submittedName>
        <fullName evidence="9">Inner membrane protein YbhI</fullName>
    </submittedName>
</protein>
<dbReference type="AlphaFoldDB" id="A0A1M5ZQN3"/>
<feature type="transmembrane region" description="Helical" evidence="7">
    <location>
        <begin position="407"/>
        <end position="426"/>
    </location>
</feature>
<keyword evidence="6 7" id="KW-0472">Membrane</keyword>
<evidence type="ECO:0000256" key="3">
    <source>
        <dbReference type="ARBA" id="ARBA00022692"/>
    </source>
</evidence>
<dbReference type="InterPro" id="IPR004680">
    <property type="entry name" value="Cit_transptr-like_dom"/>
</dbReference>
<sequence length="477" mass="50954">MSLSSSLKPGLTRWFTRKLSGHPGVQVLLLCGLTALGGFFLAQFIPAPMAWAAGLTLFCLVCWGTGLVPEYWPVLVFFLIAIVFHVATPAVVLSGFTSSVFWLFFGGMILGASIRYTGLDKRAAALISRVIGRSYAGMIAMTVVCGFLLAFIIPSAMGRVVLLLPIVTGLAEHLGYSRGRNGWLGFLLAAFFGTILPGFTILPANAPNMVLAGTTETLYHYHLSYWDYLRINLPVLGILKSAVLIALILWMFPDKAPVFSSLKQTPQQPLSSPEKKLIVIISLCLLGWLSDSLHHVSPGWIALAAAVICLMPGTALTSPRCLSEEVNYGSLFFIAGVLGLGAVISASGLGHALVEKLSDLIGFSPDHDLYNLGALTGVSTLIAFVASPPGVPIVMTPVAEGFSGMTGLSLTAVLMTQVMAFSNIFLPYQSPPMLSAVQMAKIPLGAASKLCFTLFAVTLFILIPLNLVWWHVSGVIH</sequence>
<feature type="domain" description="Citrate transporter-like" evidence="8">
    <location>
        <begin position="62"/>
        <end position="416"/>
    </location>
</feature>
<feature type="transmembrane region" description="Helical" evidence="7">
    <location>
        <begin position="328"/>
        <end position="349"/>
    </location>
</feature>
<evidence type="ECO:0000256" key="5">
    <source>
        <dbReference type="ARBA" id="ARBA00022989"/>
    </source>
</evidence>
<dbReference type="STRING" id="1216006.VA7868_03036"/>
<evidence type="ECO:0000313" key="10">
    <source>
        <dbReference type="Proteomes" id="UP000184608"/>
    </source>
</evidence>
<evidence type="ECO:0000256" key="4">
    <source>
        <dbReference type="ARBA" id="ARBA00022737"/>
    </source>
</evidence>
<dbReference type="PANTHER" id="PTHR43652:SF2">
    <property type="entry name" value="BASIC AMINO ACID ANTIPORTER YFCC-RELATED"/>
    <property type="match status" value="1"/>
</dbReference>
<keyword evidence="10" id="KW-1185">Reference proteome</keyword>
<keyword evidence="3 7" id="KW-0812">Transmembrane</keyword>
<accession>A0A1M5ZQN3</accession>
<feature type="transmembrane region" description="Helical" evidence="7">
    <location>
        <begin position="100"/>
        <end position="118"/>
    </location>
</feature>
<dbReference type="GO" id="GO:0005886">
    <property type="term" value="C:plasma membrane"/>
    <property type="evidence" value="ECO:0007669"/>
    <property type="project" value="TreeGrafter"/>
</dbReference>
<feature type="transmembrane region" description="Helical" evidence="7">
    <location>
        <begin position="51"/>
        <end position="68"/>
    </location>
</feature>
<dbReference type="PANTHER" id="PTHR43652">
    <property type="entry name" value="BASIC AMINO ACID ANTIPORTER YFCC-RELATED"/>
    <property type="match status" value="1"/>
</dbReference>
<dbReference type="GO" id="GO:0055085">
    <property type="term" value="P:transmembrane transport"/>
    <property type="evidence" value="ECO:0007669"/>
    <property type="project" value="InterPro"/>
</dbReference>
<feature type="transmembrane region" description="Helical" evidence="7">
    <location>
        <begin position="369"/>
        <end position="395"/>
    </location>
</feature>
<dbReference type="OrthoDB" id="5460483at2"/>
<feature type="transmembrane region" description="Helical" evidence="7">
    <location>
        <begin position="27"/>
        <end position="45"/>
    </location>
</feature>
<comment type="subcellular location">
    <subcellularLocation>
        <location evidence="1">Membrane</location>
        <topology evidence="1">Multi-pass membrane protein</topology>
    </subcellularLocation>
</comment>
<keyword evidence="2" id="KW-0813">Transport</keyword>
<feature type="transmembrane region" description="Helical" evidence="7">
    <location>
        <begin position="130"/>
        <end position="153"/>
    </location>
</feature>
<dbReference type="Pfam" id="PF03600">
    <property type="entry name" value="CitMHS"/>
    <property type="match status" value="1"/>
</dbReference>
<dbReference type="EMBL" id="FQXZ01000035">
    <property type="protein sequence ID" value="SHI26253.1"/>
    <property type="molecule type" value="Genomic_DNA"/>
</dbReference>
<evidence type="ECO:0000256" key="6">
    <source>
        <dbReference type="ARBA" id="ARBA00023136"/>
    </source>
</evidence>
<keyword evidence="4" id="KW-0677">Repeat</keyword>
<dbReference type="InterPro" id="IPR051679">
    <property type="entry name" value="DASS-Related_Transporters"/>
</dbReference>
<evidence type="ECO:0000313" key="9">
    <source>
        <dbReference type="EMBL" id="SHI26253.1"/>
    </source>
</evidence>
<keyword evidence="5 7" id="KW-1133">Transmembrane helix</keyword>
<name>A0A1M5ZQN3_9VIBR</name>
<dbReference type="Proteomes" id="UP000184608">
    <property type="component" value="Unassembled WGS sequence"/>
</dbReference>
<feature type="transmembrane region" description="Helical" evidence="7">
    <location>
        <begin position="296"/>
        <end position="316"/>
    </location>
</feature>
<feature type="transmembrane region" description="Helical" evidence="7">
    <location>
        <begin position="231"/>
        <end position="252"/>
    </location>
</feature>
<feature type="transmembrane region" description="Helical" evidence="7">
    <location>
        <begin position="446"/>
        <end position="469"/>
    </location>
</feature>
<evidence type="ECO:0000256" key="2">
    <source>
        <dbReference type="ARBA" id="ARBA00022448"/>
    </source>
</evidence>
<gene>
    <name evidence="9" type="primary">ybhI</name>
    <name evidence="9" type="ORF">VA7868_03036</name>
</gene>
<proteinExistence type="predicted"/>
<feature type="transmembrane region" description="Helical" evidence="7">
    <location>
        <begin position="75"/>
        <end position="94"/>
    </location>
</feature>
<reference evidence="9 10" key="1">
    <citation type="submission" date="2016-11" db="EMBL/GenBank/DDBJ databases">
        <authorList>
            <person name="Jaros S."/>
            <person name="Januszkiewicz K."/>
            <person name="Wedrychowicz H."/>
        </authorList>
    </citation>
    <scope>NUCLEOTIDE SEQUENCE [LARGE SCALE GENOMIC DNA]</scope>
    <source>
        <strain evidence="9 10">CECT 7868</strain>
    </source>
</reference>
<feature type="transmembrane region" description="Helical" evidence="7">
    <location>
        <begin position="183"/>
        <end position="202"/>
    </location>
</feature>
<dbReference type="RefSeq" id="WP_073604659.1">
    <property type="nucleotide sequence ID" value="NZ_FQXZ01000035.1"/>
</dbReference>
<evidence type="ECO:0000259" key="8">
    <source>
        <dbReference type="Pfam" id="PF03600"/>
    </source>
</evidence>
<evidence type="ECO:0000256" key="7">
    <source>
        <dbReference type="SAM" id="Phobius"/>
    </source>
</evidence>
<evidence type="ECO:0000256" key="1">
    <source>
        <dbReference type="ARBA" id="ARBA00004141"/>
    </source>
</evidence>
<organism evidence="9 10">
    <name type="scientific">Vibrio aerogenes CECT 7868</name>
    <dbReference type="NCBI Taxonomy" id="1216006"/>
    <lineage>
        <taxon>Bacteria</taxon>
        <taxon>Pseudomonadati</taxon>
        <taxon>Pseudomonadota</taxon>
        <taxon>Gammaproteobacteria</taxon>
        <taxon>Vibrionales</taxon>
        <taxon>Vibrionaceae</taxon>
        <taxon>Vibrio</taxon>
    </lineage>
</organism>